<dbReference type="PANTHER" id="PTHR23003:SF57">
    <property type="entry name" value="RNA-BINDING (RRM_RBD_RNP MOTIFS) FAMILY PROTEIN-RELATED"/>
    <property type="match status" value="1"/>
</dbReference>
<protein>
    <recommendedName>
        <fullName evidence="3">RRM domain-containing protein</fullName>
    </recommendedName>
</protein>
<reference evidence="4 5" key="1">
    <citation type="journal article" date="2023" name="Plants (Basel)">
        <title>Bridging the Gap: Combining Genomics and Transcriptomics Approaches to Understand Stylosanthes scabra, an Orphan Legume from the Brazilian Caatinga.</title>
        <authorList>
            <person name="Ferreira-Neto J.R.C."/>
            <person name="da Silva M.D."/>
            <person name="Binneck E."/>
            <person name="de Melo N.F."/>
            <person name="da Silva R.H."/>
            <person name="de Melo A.L.T.M."/>
            <person name="Pandolfi V."/>
            <person name="Bustamante F.O."/>
            <person name="Brasileiro-Vidal A.C."/>
            <person name="Benko-Iseppon A.M."/>
        </authorList>
    </citation>
    <scope>NUCLEOTIDE SEQUENCE [LARGE SCALE GENOMIC DNA]</scope>
    <source>
        <tissue evidence="4">Leaves</tissue>
    </source>
</reference>
<dbReference type="SMART" id="SM00360">
    <property type="entry name" value="RRM"/>
    <property type="match status" value="1"/>
</dbReference>
<dbReference type="EMBL" id="JASCZI010211515">
    <property type="protein sequence ID" value="MED6193567.1"/>
    <property type="molecule type" value="Genomic_DNA"/>
</dbReference>
<dbReference type="Gene3D" id="3.30.70.330">
    <property type="match status" value="1"/>
</dbReference>
<evidence type="ECO:0000256" key="1">
    <source>
        <dbReference type="ARBA" id="ARBA00022884"/>
    </source>
</evidence>
<feature type="domain" description="RRM" evidence="3">
    <location>
        <begin position="64"/>
        <end position="142"/>
    </location>
</feature>
<dbReference type="InterPro" id="IPR000504">
    <property type="entry name" value="RRM_dom"/>
</dbReference>
<evidence type="ECO:0000256" key="2">
    <source>
        <dbReference type="PROSITE-ProRule" id="PRU00176"/>
    </source>
</evidence>
<dbReference type="InterPro" id="IPR035979">
    <property type="entry name" value="RBD_domain_sf"/>
</dbReference>
<proteinExistence type="predicted"/>
<dbReference type="PROSITE" id="PS50102">
    <property type="entry name" value="RRM"/>
    <property type="match status" value="1"/>
</dbReference>
<dbReference type="PANTHER" id="PTHR23003">
    <property type="entry name" value="RNA RECOGNITION MOTIF RRM DOMAIN CONTAINING PROTEIN"/>
    <property type="match status" value="1"/>
</dbReference>
<keyword evidence="1 2" id="KW-0694">RNA-binding</keyword>
<dbReference type="Proteomes" id="UP001341840">
    <property type="component" value="Unassembled WGS sequence"/>
</dbReference>
<organism evidence="4 5">
    <name type="scientific">Stylosanthes scabra</name>
    <dbReference type="NCBI Taxonomy" id="79078"/>
    <lineage>
        <taxon>Eukaryota</taxon>
        <taxon>Viridiplantae</taxon>
        <taxon>Streptophyta</taxon>
        <taxon>Embryophyta</taxon>
        <taxon>Tracheophyta</taxon>
        <taxon>Spermatophyta</taxon>
        <taxon>Magnoliopsida</taxon>
        <taxon>eudicotyledons</taxon>
        <taxon>Gunneridae</taxon>
        <taxon>Pentapetalae</taxon>
        <taxon>rosids</taxon>
        <taxon>fabids</taxon>
        <taxon>Fabales</taxon>
        <taxon>Fabaceae</taxon>
        <taxon>Papilionoideae</taxon>
        <taxon>50 kb inversion clade</taxon>
        <taxon>dalbergioids sensu lato</taxon>
        <taxon>Dalbergieae</taxon>
        <taxon>Pterocarpus clade</taxon>
        <taxon>Stylosanthes</taxon>
    </lineage>
</organism>
<dbReference type="SUPFAM" id="SSF54928">
    <property type="entry name" value="RNA-binding domain, RBD"/>
    <property type="match status" value="1"/>
</dbReference>
<keyword evidence="5" id="KW-1185">Reference proteome</keyword>
<comment type="caution">
    <text evidence="4">The sequence shown here is derived from an EMBL/GenBank/DDBJ whole genome shotgun (WGS) entry which is preliminary data.</text>
</comment>
<name>A0ABU6X6S9_9FABA</name>
<evidence type="ECO:0000313" key="5">
    <source>
        <dbReference type="Proteomes" id="UP001341840"/>
    </source>
</evidence>
<dbReference type="InterPro" id="IPR050374">
    <property type="entry name" value="RRT5_SRSF_SR"/>
</dbReference>
<dbReference type="CDD" id="cd00590">
    <property type="entry name" value="RRM_SF"/>
    <property type="match status" value="1"/>
</dbReference>
<evidence type="ECO:0000259" key="3">
    <source>
        <dbReference type="PROSITE" id="PS50102"/>
    </source>
</evidence>
<sequence>MKPDESMVRAGFESFERGKHCEVTCYTGGWNKGERDGVGTSGVKEGKHRADRVESFVKQEEIAHTVFVDNLPKSILKGEIFKEFWHCGVVKDLYISRKWRQSRRRPFAFVRFATRKEADGAVKEMNGRVWNGKRMHVKISRFRRGRERYMGRVMVKDMRLGERSSSQYPNGRNQASRNVRWGKGKAVNTKQRWVPTGRLVGTGGMEAQITKTTIEGDKGGEEKRRRRKEVEVLGVLEKKEMLKRSLMGVNGDTIEFEMTKKAVLENWKGPGVIECRDIKEEAVKDDAWSSVFDEIRLHWDHFSGLSRRVWVEVMGLPVYVWSEKTFRSIAELWGKYIYADNRTEEYKSFTVARFLIDSFEWEMINEWILIKVEGRQFEVFAKEFGAKVYGRESHPNEDERKLMNVSAISCSGSWVEETPGSMEEPVPKRKDDDVLDSGNEINFASIEKEGGVIMMYMMVLEGLLQL</sequence>
<accession>A0ABU6X6S9</accession>
<dbReference type="InterPro" id="IPR012677">
    <property type="entry name" value="Nucleotide-bd_a/b_plait_sf"/>
</dbReference>
<evidence type="ECO:0000313" key="4">
    <source>
        <dbReference type="EMBL" id="MED6193567.1"/>
    </source>
</evidence>
<gene>
    <name evidence="4" type="ORF">PIB30_020711</name>
</gene>
<dbReference type="Pfam" id="PF00076">
    <property type="entry name" value="RRM_1"/>
    <property type="match status" value="1"/>
</dbReference>